<dbReference type="AlphaFoldDB" id="A0A397VB14"/>
<keyword evidence="2" id="KW-1185">Reference proteome</keyword>
<gene>
    <name evidence="1" type="ORF">C2G38_2185465</name>
</gene>
<accession>A0A397VB14</accession>
<reference evidence="1 2" key="1">
    <citation type="submission" date="2018-06" db="EMBL/GenBank/DDBJ databases">
        <title>Comparative genomics reveals the genomic features of Rhizophagus irregularis, R. cerebriforme, R. diaphanum and Gigaspora rosea, and their symbiotic lifestyle signature.</title>
        <authorList>
            <person name="Morin E."/>
            <person name="San Clemente H."/>
            <person name="Chen E.C.H."/>
            <person name="De La Providencia I."/>
            <person name="Hainaut M."/>
            <person name="Kuo A."/>
            <person name="Kohler A."/>
            <person name="Murat C."/>
            <person name="Tang N."/>
            <person name="Roy S."/>
            <person name="Loubradou J."/>
            <person name="Henrissat B."/>
            <person name="Grigoriev I.V."/>
            <person name="Corradi N."/>
            <person name="Roux C."/>
            <person name="Martin F.M."/>
        </authorList>
    </citation>
    <scope>NUCLEOTIDE SEQUENCE [LARGE SCALE GENOMIC DNA]</scope>
    <source>
        <strain evidence="1 2">DAOM 194757</strain>
    </source>
</reference>
<comment type="caution">
    <text evidence="1">The sequence shown here is derived from an EMBL/GenBank/DDBJ whole genome shotgun (WGS) entry which is preliminary data.</text>
</comment>
<name>A0A397VB14_9GLOM</name>
<sequence length="308" mass="35381">MSKDTKHSGTSYPSQRLGRFQGYLMSEFEELKDVKNQRIVFLDYSNTTLSPDTCLQNLANNTTAKTPLLVRYPLSTATSKCNIPHTSGSLSLLRERVVIRFKELQTEEFYFFNDKTKEEIRNNNWELKDVFKEILRQDYKSLASIPRFNLNDLPSLEHSFTEGELNGFVADLQRTLDAFNDKFGINEMTAREYISTFMKIAVCHIKKYTNKSAQLNVAIDLDGSHGYSPVDYMVEIVKILVLLCKAKASLEEPIVHISKEYPCIFTGEMESEKEVLKHITQILQVQAIAFGDDGYPSKRQCINQENDR</sequence>
<evidence type="ECO:0000313" key="1">
    <source>
        <dbReference type="EMBL" id="RIB18139.1"/>
    </source>
</evidence>
<dbReference type="OrthoDB" id="2382295at2759"/>
<dbReference type="Proteomes" id="UP000266673">
    <property type="component" value="Unassembled WGS sequence"/>
</dbReference>
<dbReference type="EMBL" id="QKWP01000559">
    <property type="protein sequence ID" value="RIB18139.1"/>
    <property type="molecule type" value="Genomic_DNA"/>
</dbReference>
<organism evidence="1 2">
    <name type="scientific">Gigaspora rosea</name>
    <dbReference type="NCBI Taxonomy" id="44941"/>
    <lineage>
        <taxon>Eukaryota</taxon>
        <taxon>Fungi</taxon>
        <taxon>Fungi incertae sedis</taxon>
        <taxon>Mucoromycota</taxon>
        <taxon>Glomeromycotina</taxon>
        <taxon>Glomeromycetes</taxon>
        <taxon>Diversisporales</taxon>
        <taxon>Gigasporaceae</taxon>
        <taxon>Gigaspora</taxon>
    </lineage>
</organism>
<evidence type="ECO:0000313" key="2">
    <source>
        <dbReference type="Proteomes" id="UP000266673"/>
    </source>
</evidence>
<protein>
    <submittedName>
        <fullName evidence="1">Uncharacterized protein</fullName>
    </submittedName>
</protein>
<proteinExistence type="predicted"/>